<accession>A0A9P5N411</accession>
<dbReference type="OrthoDB" id="424402at2759"/>
<gene>
    <name evidence="2" type="ORF">DFH94DRAFT_622310</name>
</gene>
<feature type="compositionally biased region" description="Basic residues" evidence="1">
    <location>
        <begin position="203"/>
        <end position="212"/>
    </location>
</feature>
<dbReference type="EMBL" id="WHVB01000002">
    <property type="protein sequence ID" value="KAF8485863.1"/>
    <property type="molecule type" value="Genomic_DNA"/>
</dbReference>
<sequence length="221" mass="24281">MVIGSSSGFASHEMRITQGGKIRAWVEFALKIFEENEEKALVLHTLPAVAKGKSKENGRTEVTASDGNEPQDTPQSPKGTNADNKEKSGLSGSTTAIPRLITVVEIIKREYVAAMNAKQSPHLIGLFQYNEIGSLEDQVDNKREEGEGDRVKMITEALAGSKEVRVTRTPYMKVTLCRRELAGMKESGATAQAPLKRNLSRSAKGRLKKRLRKLSENGSRE</sequence>
<feature type="compositionally biased region" description="Polar residues" evidence="1">
    <location>
        <begin position="60"/>
        <end position="82"/>
    </location>
</feature>
<reference evidence="2" key="1">
    <citation type="submission" date="2019-10" db="EMBL/GenBank/DDBJ databases">
        <authorList>
            <consortium name="DOE Joint Genome Institute"/>
            <person name="Kuo A."/>
            <person name="Miyauchi S."/>
            <person name="Kiss E."/>
            <person name="Drula E."/>
            <person name="Kohler A."/>
            <person name="Sanchez-Garcia M."/>
            <person name="Andreopoulos B."/>
            <person name="Barry K.W."/>
            <person name="Bonito G."/>
            <person name="Buee M."/>
            <person name="Carver A."/>
            <person name="Chen C."/>
            <person name="Cichocki N."/>
            <person name="Clum A."/>
            <person name="Culley D."/>
            <person name="Crous P.W."/>
            <person name="Fauchery L."/>
            <person name="Girlanda M."/>
            <person name="Hayes R."/>
            <person name="Keri Z."/>
            <person name="LaButti K."/>
            <person name="Lipzen A."/>
            <person name="Lombard V."/>
            <person name="Magnuson J."/>
            <person name="Maillard F."/>
            <person name="Morin E."/>
            <person name="Murat C."/>
            <person name="Nolan M."/>
            <person name="Ohm R."/>
            <person name="Pangilinan J."/>
            <person name="Pereira M."/>
            <person name="Perotto S."/>
            <person name="Peter M."/>
            <person name="Riley R."/>
            <person name="Sitrit Y."/>
            <person name="Stielow B."/>
            <person name="Szollosi G."/>
            <person name="Zifcakova L."/>
            <person name="Stursova M."/>
            <person name="Spatafora J.W."/>
            <person name="Tedersoo L."/>
            <person name="Vaario L.-M."/>
            <person name="Yamada A."/>
            <person name="Yan M."/>
            <person name="Wang P."/>
            <person name="Xu J."/>
            <person name="Bruns T."/>
            <person name="Baldrian P."/>
            <person name="Vilgalys R."/>
            <person name="Henrissat B."/>
            <person name="Grigoriev I.V."/>
            <person name="Hibbett D."/>
            <person name="Nagy L.G."/>
            <person name="Martin F.M."/>
        </authorList>
    </citation>
    <scope>NUCLEOTIDE SEQUENCE</scope>
    <source>
        <strain evidence="2">Prilba</strain>
    </source>
</reference>
<keyword evidence="3" id="KW-1185">Reference proteome</keyword>
<protein>
    <submittedName>
        <fullName evidence="2">Uncharacterized protein</fullName>
    </submittedName>
</protein>
<proteinExistence type="predicted"/>
<dbReference type="AlphaFoldDB" id="A0A9P5N411"/>
<name>A0A9P5N411_9AGAM</name>
<evidence type="ECO:0000256" key="1">
    <source>
        <dbReference type="SAM" id="MobiDB-lite"/>
    </source>
</evidence>
<evidence type="ECO:0000313" key="3">
    <source>
        <dbReference type="Proteomes" id="UP000759537"/>
    </source>
</evidence>
<feature type="region of interest" description="Disordered" evidence="1">
    <location>
        <begin position="52"/>
        <end position="92"/>
    </location>
</feature>
<dbReference type="Proteomes" id="UP000759537">
    <property type="component" value="Unassembled WGS sequence"/>
</dbReference>
<organism evidence="2 3">
    <name type="scientific">Russula ochroleuca</name>
    <dbReference type="NCBI Taxonomy" id="152965"/>
    <lineage>
        <taxon>Eukaryota</taxon>
        <taxon>Fungi</taxon>
        <taxon>Dikarya</taxon>
        <taxon>Basidiomycota</taxon>
        <taxon>Agaricomycotina</taxon>
        <taxon>Agaricomycetes</taxon>
        <taxon>Russulales</taxon>
        <taxon>Russulaceae</taxon>
        <taxon>Russula</taxon>
    </lineage>
</organism>
<reference evidence="2" key="2">
    <citation type="journal article" date="2020" name="Nat. Commun.">
        <title>Large-scale genome sequencing of mycorrhizal fungi provides insights into the early evolution of symbiotic traits.</title>
        <authorList>
            <person name="Miyauchi S."/>
            <person name="Kiss E."/>
            <person name="Kuo A."/>
            <person name="Drula E."/>
            <person name="Kohler A."/>
            <person name="Sanchez-Garcia M."/>
            <person name="Morin E."/>
            <person name="Andreopoulos B."/>
            <person name="Barry K.W."/>
            <person name="Bonito G."/>
            <person name="Buee M."/>
            <person name="Carver A."/>
            <person name="Chen C."/>
            <person name="Cichocki N."/>
            <person name="Clum A."/>
            <person name="Culley D."/>
            <person name="Crous P.W."/>
            <person name="Fauchery L."/>
            <person name="Girlanda M."/>
            <person name="Hayes R.D."/>
            <person name="Keri Z."/>
            <person name="LaButti K."/>
            <person name="Lipzen A."/>
            <person name="Lombard V."/>
            <person name="Magnuson J."/>
            <person name="Maillard F."/>
            <person name="Murat C."/>
            <person name="Nolan M."/>
            <person name="Ohm R.A."/>
            <person name="Pangilinan J."/>
            <person name="Pereira M.F."/>
            <person name="Perotto S."/>
            <person name="Peter M."/>
            <person name="Pfister S."/>
            <person name="Riley R."/>
            <person name="Sitrit Y."/>
            <person name="Stielow J.B."/>
            <person name="Szollosi G."/>
            <person name="Zifcakova L."/>
            <person name="Stursova M."/>
            <person name="Spatafora J.W."/>
            <person name="Tedersoo L."/>
            <person name="Vaario L.M."/>
            <person name="Yamada A."/>
            <person name="Yan M."/>
            <person name="Wang P."/>
            <person name="Xu J."/>
            <person name="Bruns T."/>
            <person name="Baldrian P."/>
            <person name="Vilgalys R."/>
            <person name="Dunand C."/>
            <person name="Henrissat B."/>
            <person name="Grigoriev I.V."/>
            <person name="Hibbett D."/>
            <person name="Nagy L.G."/>
            <person name="Martin F.M."/>
        </authorList>
    </citation>
    <scope>NUCLEOTIDE SEQUENCE</scope>
    <source>
        <strain evidence="2">Prilba</strain>
    </source>
</reference>
<evidence type="ECO:0000313" key="2">
    <source>
        <dbReference type="EMBL" id="KAF8485863.1"/>
    </source>
</evidence>
<feature type="region of interest" description="Disordered" evidence="1">
    <location>
        <begin position="188"/>
        <end position="221"/>
    </location>
</feature>
<comment type="caution">
    <text evidence="2">The sequence shown here is derived from an EMBL/GenBank/DDBJ whole genome shotgun (WGS) entry which is preliminary data.</text>
</comment>